<feature type="region of interest" description="Disordered" evidence="9">
    <location>
        <begin position="160"/>
        <end position="194"/>
    </location>
</feature>
<keyword evidence="2 7" id="KW-0819">tRNA processing</keyword>
<dbReference type="Proteomes" id="UP000076066">
    <property type="component" value="Chromosome"/>
</dbReference>
<evidence type="ECO:0000256" key="8">
    <source>
        <dbReference type="NCBIfam" id="TIGR00188"/>
    </source>
</evidence>
<evidence type="ECO:0000256" key="5">
    <source>
        <dbReference type="ARBA" id="ARBA00022801"/>
    </source>
</evidence>
<dbReference type="GO" id="GO:0001682">
    <property type="term" value="P:tRNA 5'-leader removal"/>
    <property type="evidence" value="ECO:0007669"/>
    <property type="project" value="UniProtKB-UniRule"/>
</dbReference>
<dbReference type="SUPFAM" id="SSF54211">
    <property type="entry name" value="Ribosomal protein S5 domain 2-like"/>
    <property type="match status" value="1"/>
</dbReference>
<dbReference type="HAMAP" id="MF_00227">
    <property type="entry name" value="RNase_P"/>
    <property type="match status" value="1"/>
</dbReference>
<dbReference type="PANTHER" id="PTHR33992">
    <property type="entry name" value="RIBONUCLEASE P PROTEIN COMPONENT"/>
    <property type="match status" value="1"/>
</dbReference>
<dbReference type="EMBL" id="CP014525">
    <property type="protein sequence ID" value="AMW34675.1"/>
    <property type="molecule type" value="Genomic_DNA"/>
</dbReference>
<reference evidence="10 11" key="1">
    <citation type="submission" date="2016-02" db="EMBL/GenBank/DDBJ databases">
        <title>Complete Genome of H5569, the type strain of the newly described species Haematospirillium jordaniae.</title>
        <authorList>
            <person name="Nicholson A.C."/>
            <person name="Humrighouse B.W."/>
            <person name="Loparov V."/>
            <person name="McQuiston J.R."/>
        </authorList>
    </citation>
    <scope>NUCLEOTIDE SEQUENCE [LARGE SCALE GENOMIC DNA]</scope>
    <source>
        <strain evidence="10 11">H5569</strain>
    </source>
</reference>
<accession>A0A143DD85</accession>
<dbReference type="PANTHER" id="PTHR33992:SF1">
    <property type="entry name" value="RIBONUCLEASE P PROTEIN COMPONENT"/>
    <property type="match status" value="1"/>
</dbReference>
<dbReference type="AlphaFoldDB" id="A0A143DD85"/>
<dbReference type="InterPro" id="IPR020539">
    <property type="entry name" value="RNase_P_CS"/>
</dbReference>
<proteinExistence type="inferred from homology"/>
<gene>
    <name evidence="7" type="primary">rnpA</name>
    <name evidence="10" type="ORF">AY555_05210</name>
</gene>
<dbReference type="NCBIfam" id="TIGR00188">
    <property type="entry name" value="rnpA"/>
    <property type="match status" value="1"/>
</dbReference>
<keyword evidence="4 7" id="KW-0255">Endonuclease</keyword>
<keyword evidence="5 7" id="KW-0378">Hydrolase</keyword>
<dbReference type="GO" id="GO:0004526">
    <property type="term" value="F:ribonuclease P activity"/>
    <property type="evidence" value="ECO:0007669"/>
    <property type="project" value="UniProtKB-UniRule"/>
</dbReference>
<dbReference type="RefSeq" id="WP_066134320.1">
    <property type="nucleotide sequence ID" value="NZ_CP014525.1"/>
</dbReference>
<dbReference type="KEGG" id="hjo:AY555_05210"/>
<protein>
    <recommendedName>
        <fullName evidence="7 8">Ribonuclease P protein component</fullName>
        <shortName evidence="7">RNase P protein</shortName>
        <shortName evidence="7">RNaseP protein</shortName>
        <ecNumber evidence="7 8">3.1.26.5</ecNumber>
    </recommendedName>
    <alternativeName>
        <fullName evidence="7">Protein C5</fullName>
    </alternativeName>
</protein>
<comment type="function">
    <text evidence="1 7">RNaseP catalyzes the removal of the 5'-leader sequence from pre-tRNA to produce the mature 5'-terminus. It can also cleave other RNA substrates such as 4.5S RNA. The protein component plays an auxiliary but essential role in vivo by binding to the 5'-leader sequence and broadening the substrate specificity of the ribozyme.</text>
</comment>
<evidence type="ECO:0000256" key="1">
    <source>
        <dbReference type="ARBA" id="ARBA00002663"/>
    </source>
</evidence>
<sequence length="194" mass="21107">MRAAADTSVVVNRLKRRRDFLRVAAERRKWAMPGLIVQAAAMSDREKEEAVRRSSCPSGFFLNPAAGAIEGVESDHTNTLLGASKASLVRVGFTVSKKVGNAVARNRARRRLRAVVDRIMAEHVEPWTDYVIIGRGATVDRPFDLLMADLKTTLARVAKMAPGSAAPMPPRKGGRKKQTRTEKAPASSSDKAAT</sequence>
<organism evidence="10 11">
    <name type="scientific">Haematospirillum jordaniae</name>
    <dbReference type="NCBI Taxonomy" id="1549855"/>
    <lineage>
        <taxon>Bacteria</taxon>
        <taxon>Pseudomonadati</taxon>
        <taxon>Pseudomonadota</taxon>
        <taxon>Alphaproteobacteria</taxon>
        <taxon>Rhodospirillales</taxon>
        <taxon>Novispirillaceae</taxon>
        <taxon>Haematospirillum</taxon>
    </lineage>
</organism>
<dbReference type="InterPro" id="IPR020568">
    <property type="entry name" value="Ribosomal_Su5_D2-typ_SF"/>
</dbReference>
<dbReference type="GO" id="GO:0042781">
    <property type="term" value="F:3'-tRNA processing endoribonuclease activity"/>
    <property type="evidence" value="ECO:0007669"/>
    <property type="project" value="TreeGrafter"/>
</dbReference>
<dbReference type="PROSITE" id="PS00648">
    <property type="entry name" value="RIBONUCLEASE_P"/>
    <property type="match status" value="1"/>
</dbReference>
<dbReference type="Gene3D" id="3.30.230.10">
    <property type="match status" value="1"/>
</dbReference>
<dbReference type="Pfam" id="PF00825">
    <property type="entry name" value="Ribonuclease_P"/>
    <property type="match status" value="1"/>
</dbReference>
<dbReference type="GO" id="GO:0030677">
    <property type="term" value="C:ribonuclease P complex"/>
    <property type="evidence" value="ECO:0007669"/>
    <property type="project" value="TreeGrafter"/>
</dbReference>
<dbReference type="InterPro" id="IPR014721">
    <property type="entry name" value="Ribsml_uS5_D2-typ_fold_subgr"/>
</dbReference>
<keyword evidence="11" id="KW-1185">Reference proteome</keyword>
<comment type="similarity">
    <text evidence="7">Belongs to the RnpA family.</text>
</comment>
<evidence type="ECO:0000256" key="6">
    <source>
        <dbReference type="ARBA" id="ARBA00022884"/>
    </source>
</evidence>
<dbReference type="STRING" id="1549855.AY555_05210"/>
<evidence type="ECO:0000256" key="3">
    <source>
        <dbReference type="ARBA" id="ARBA00022722"/>
    </source>
</evidence>
<evidence type="ECO:0000256" key="2">
    <source>
        <dbReference type="ARBA" id="ARBA00022694"/>
    </source>
</evidence>
<evidence type="ECO:0000256" key="7">
    <source>
        <dbReference type="HAMAP-Rule" id="MF_00227"/>
    </source>
</evidence>
<evidence type="ECO:0000313" key="11">
    <source>
        <dbReference type="Proteomes" id="UP000076066"/>
    </source>
</evidence>
<evidence type="ECO:0000313" key="10">
    <source>
        <dbReference type="EMBL" id="AMW34675.1"/>
    </source>
</evidence>
<dbReference type="EC" id="3.1.26.5" evidence="7 8"/>
<evidence type="ECO:0000256" key="9">
    <source>
        <dbReference type="SAM" id="MobiDB-lite"/>
    </source>
</evidence>
<keyword evidence="6 7" id="KW-0694">RNA-binding</keyword>
<evidence type="ECO:0000256" key="4">
    <source>
        <dbReference type="ARBA" id="ARBA00022759"/>
    </source>
</evidence>
<dbReference type="GeneID" id="53316550"/>
<keyword evidence="3 7" id="KW-0540">Nuclease</keyword>
<dbReference type="InterPro" id="IPR000100">
    <property type="entry name" value="RNase_P"/>
</dbReference>
<name>A0A143DD85_9PROT</name>
<dbReference type="OrthoDB" id="9810867at2"/>
<dbReference type="GO" id="GO:0000049">
    <property type="term" value="F:tRNA binding"/>
    <property type="evidence" value="ECO:0007669"/>
    <property type="project" value="UniProtKB-UniRule"/>
</dbReference>
<comment type="catalytic activity">
    <reaction evidence="7">
        <text>Endonucleolytic cleavage of RNA, removing 5'-extranucleotides from tRNA precursor.</text>
        <dbReference type="EC" id="3.1.26.5"/>
    </reaction>
</comment>
<comment type="subunit">
    <text evidence="7">Consists of a catalytic RNA component (M1 or rnpB) and a protein subunit.</text>
</comment>